<proteinExistence type="inferred from homology"/>
<dbReference type="InterPro" id="IPR000182">
    <property type="entry name" value="GNAT_dom"/>
</dbReference>
<keyword evidence="3" id="KW-0012">Acyltransferase</keyword>
<gene>
    <name evidence="6" type="ORF">BB559_005062</name>
</gene>
<dbReference type="InterPro" id="IPR016181">
    <property type="entry name" value="Acyl_CoA_acyltransferase"/>
</dbReference>
<dbReference type="Proteomes" id="UP000245699">
    <property type="component" value="Unassembled WGS sequence"/>
</dbReference>
<accession>A0A2T9YB72</accession>
<evidence type="ECO:0000259" key="5">
    <source>
        <dbReference type="PROSITE" id="PS51186"/>
    </source>
</evidence>
<dbReference type="STRING" id="61424.A0A2T9YB72"/>
<sequence>MKNNENLVLDGKNVILVPYRKEHVERYNEWMKSEELLELTDSEPLSLQEEYEMQESWKNDNDKCTFILLSKEPGTKSNAQNWRDLNRMVGDVNLYINDIYDKERAEIEVMIAEPEFRGKGIASEALKILMCYALKALGISKFYCRILEKNVQSIKLFSNLGYKITERSEYFKQVTLELEMTEDKRKELMEYLIHVKEYDYN</sequence>
<evidence type="ECO:0000313" key="6">
    <source>
        <dbReference type="EMBL" id="PVU89565.1"/>
    </source>
</evidence>
<dbReference type="InterPro" id="IPR039135">
    <property type="entry name" value="NAT9-like"/>
</dbReference>
<dbReference type="FunFam" id="3.40.630.30:FF:000248">
    <property type="entry name" value="N-acetyltransferase 9-like protein"/>
    <property type="match status" value="1"/>
</dbReference>
<evidence type="ECO:0000256" key="3">
    <source>
        <dbReference type="ARBA" id="ARBA00023315"/>
    </source>
</evidence>
<feature type="domain" description="N-acetyltransferase" evidence="5">
    <location>
        <begin position="37"/>
        <end position="183"/>
    </location>
</feature>
<protein>
    <recommendedName>
        <fullName evidence="4">N-acetyltransferase 9-like protein</fullName>
    </recommendedName>
</protein>
<keyword evidence="7" id="KW-1185">Reference proteome</keyword>
<evidence type="ECO:0000256" key="2">
    <source>
        <dbReference type="ARBA" id="ARBA00022679"/>
    </source>
</evidence>
<dbReference type="PANTHER" id="PTHR13256:SF16">
    <property type="entry name" value="ALPHA_BETA-TUBULIN-N-ACETYLTRANSFERASE 9"/>
    <property type="match status" value="1"/>
</dbReference>
<dbReference type="SUPFAM" id="SSF55729">
    <property type="entry name" value="Acyl-CoA N-acyltransferases (Nat)"/>
    <property type="match status" value="1"/>
</dbReference>
<keyword evidence="2" id="KW-0808">Transferase</keyword>
<evidence type="ECO:0000313" key="7">
    <source>
        <dbReference type="Proteomes" id="UP000245699"/>
    </source>
</evidence>
<name>A0A2T9YB72_9FUNG</name>
<dbReference type="OrthoDB" id="5043642at2759"/>
<comment type="similarity">
    <text evidence="1">Belongs to the acetyltransferase family. GNAT subfamily.</text>
</comment>
<dbReference type="Gene3D" id="3.40.630.30">
    <property type="match status" value="1"/>
</dbReference>
<dbReference type="PROSITE" id="PS51186">
    <property type="entry name" value="GNAT"/>
    <property type="match status" value="1"/>
</dbReference>
<dbReference type="PANTHER" id="PTHR13256">
    <property type="entry name" value="N-ACETYLTRANSFERASE 9"/>
    <property type="match status" value="1"/>
</dbReference>
<dbReference type="GO" id="GO:0008080">
    <property type="term" value="F:N-acetyltransferase activity"/>
    <property type="evidence" value="ECO:0007669"/>
    <property type="project" value="InterPro"/>
</dbReference>
<evidence type="ECO:0000256" key="1">
    <source>
        <dbReference type="ARBA" id="ARBA00009342"/>
    </source>
</evidence>
<dbReference type="EMBL" id="MBFT01000535">
    <property type="protein sequence ID" value="PVU89565.1"/>
    <property type="molecule type" value="Genomic_DNA"/>
</dbReference>
<dbReference type="CDD" id="cd04301">
    <property type="entry name" value="NAT_SF"/>
    <property type="match status" value="1"/>
</dbReference>
<comment type="caution">
    <text evidence="6">The sequence shown here is derived from an EMBL/GenBank/DDBJ whole genome shotgun (WGS) entry which is preliminary data.</text>
</comment>
<organism evidence="6 7">
    <name type="scientific">Furculomyces boomerangus</name>
    <dbReference type="NCBI Taxonomy" id="61424"/>
    <lineage>
        <taxon>Eukaryota</taxon>
        <taxon>Fungi</taxon>
        <taxon>Fungi incertae sedis</taxon>
        <taxon>Zoopagomycota</taxon>
        <taxon>Kickxellomycotina</taxon>
        <taxon>Harpellomycetes</taxon>
        <taxon>Harpellales</taxon>
        <taxon>Harpellaceae</taxon>
        <taxon>Furculomyces</taxon>
    </lineage>
</organism>
<dbReference type="Pfam" id="PF13302">
    <property type="entry name" value="Acetyltransf_3"/>
    <property type="match status" value="1"/>
</dbReference>
<reference evidence="6 7" key="1">
    <citation type="journal article" date="2018" name="MBio">
        <title>Comparative Genomics Reveals the Core Gene Toolbox for the Fungus-Insect Symbiosis.</title>
        <authorList>
            <person name="Wang Y."/>
            <person name="Stata M."/>
            <person name="Wang W."/>
            <person name="Stajich J.E."/>
            <person name="White M.M."/>
            <person name="Moncalvo J.M."/>
        </authorList>
    </citation>
    <scope>NUCLEOTIDE SEQUENCE [LARGE SCALE GENOMIC DNA]</scope>
    <source>
        <strain evidence="6 7">AUS-77-4</strain>
    </source>
</reference>
<evidence type="ECO:0000256" key="4">
    <source>
        <dbReference type="ARBA" id="ARBA00069551"/>
    </source>
</evidence>
<dbReference type="AlphaFoldDB" id="A0A2T9YB72"/>